<dbReference type="InterPro" id="IPR002594">
    <property type="entry name" value="GH12"/>
</dbReference>
<comment type="similarity">
    <text evidence="3">Belongs to the ATG7 family.</text>
</comment>
<dbReference type="FunCoup" id="G7DUP4">
    <property type="interactions" value="338"/>
</dbReference>
<dbReference type="RefSeq" id="XP_014566037.1">
    <property type="nucleotide sequence ID" value="XM_014710551.1"/>
</dbReference>
<dbReference type="HOGENOM" id="CLU_012998_2_1_1"/>
<dbReference type="OMA" id="TAVELMC"/>
<evidence type="ECO:0000256" key="5">
    <source>
        <dbReference type="ARBA" id="ARBA00018730"/>
    </source>
</evidence>
<dbReference type="GO" id="GO:0019778">
    <property type="term" value="F:Atg12 activating enzyme activity"/>
    <property type="evidence" value="ECO:0007669"/>
    <property type="project" value="TreeGrafter"/>
</dbReference>
<keyword evidence="13" id="KW-0326">Glycosidase</keyword>
<feature type="active site" description="Glycyl thioester intermediate" evidence="12">
    <location>
        <position position="830"/>
    </location>
</feature>
<dbReference type="FunFam" id="3.40.50.720:FF:000243">
    <property type="entry name" value="Ubiquitin-like modifier-activating enzyme ATG7"/>
    <property type="match status" value="1"/>
</dbReference>
<dbReference type="Pfam" id="PF00899">
    <property type="entry name" value="ThiF"/>
    <property type="match status" value="1"/>
</dbReference>
<dbReference type="GO" id="GO:0015031">
    <property type="term" value="P:protein transport"/>
    <property type="evidence" value="ECO:0007669"/>
    <property type="project" value="UniProtKB-KW"/>
</dbReference>
<proteinExistence type="inferred from homology"/>
<dbReference type="Gene3D" id="2.60.120.180">
    <property type="match status" value="1"/>
</dbReference>
<dbReference type="GO" id="GO:0019779">
    <property type="term" value="F:Atg8 activating enzyme activity"/>
    <property type="evidence" value="ECO:0007669"/>
    <property type="project" value="TreeGrafter"/>
</dbReference>
<dbReference type="Gene3D" id="3.40.50.720">
    <property type="entry name" value="NAD(P)-binding Rossmann-like Domain"/>
    <property type="match status" value="1"/>
</dbReference>
<accession>G7DUP4</accession>
<keyword evidence="14" id="KW-0732">Signal</keyword>
<dbReference type="SUPFAM" id="SSF49899">
    <property type="entry name" value="Concanavalin A-like lectins/glucanases"/>
    <property type="match status" value="1"/>
</dbReference>
<feature type="signal peptide" evidence="14">
    <location>
        <begin position="1"/>
        <end position="17"/>
    </location>
</feature>
<dbReference type="EMBL" id="BABT02000032">
    <property type="protein sequence ID" value="GAA94304.1"/>
    <property type="molecule type" value="Genomic_DNA"/>
</dbReference>
<dbReference type="PANTHER" id="PTHR10953">
    <property type="entry name" value="UBIQUITIN-ACTIVATING ENZYME E1"/>
    <property type="match status" value="1"/>
</dbReference>
<dbReference type="GO" id="GO:0000045">
    <property type="term" value="P:autophagosome assembly"/>
    <property type="evidence" value="ECO:0007669"/>
    <property type="project" value="TreeGrafter"/>
</dbReference>
<evidence type="ECO:0000259" key="16">
    <source>
        <dbReference type="Pfam" id="PF16420"/>
    </source>
</evidence>
<evidence type="ECO:0000256" key="11">
    <source>
        <dbReference type="ARBA" id="ARBA00032823"/>
    </source>
</evidence>
<dbReference type="SUPFAM" id="SSF69572">
    <property type="entry name" value="Activating enzymes of the ubiquitin-like proteins"/>
    <property type="match status" value="1"/>
</dbReference>
<dbReference type="InterPro" id="IPR042522">
    <property type="entry name" value="Atg7_N_1"/>
</dbReference>
<dbReference type="NCBIfam" id="TIGR01381">
    <property type="entry name" value="E1_like_apg7"/>
    <property type="match status" value="1"/>
</dbReference>
<evidence type="ECO:0000256" key="14">
    <source>
        <dbReference type="SAM" id="SignalP"/>
    </source>
</evidence>
<dbReference type="AlphaFoldDB" id="G7DUP4"/>
<dbReference type="PANTHER" id="PTHR10953:SF3">
    <property type="entry name" value="UBIQUITIN-LIKE MODIFIER-ACTIVATING ENZYME ATG7"/>
    <property type="match status" value="1"/>
</dbReference>
<comment type="similarity">
    <text evidence="2 13">Belongs to the glycosyl hydrolase 12 (cellulase H) family.</text>
</comment>
<dbReference type="CDD" id="cd01486">
    <property type="entry name" value="Apg7"/>
    <property type="match status" value="1"/>
</dbReference>
<dbReference type="InParanoid" id="G7DUP4"/>
<dbReference type="GO" id="GO:0034727">
    <property type="term" value="P:piecemeal microautophagy of the nucleus"/>
    <property type="evidence" value="ECO:0007669"/>
    <property type="project" value="TreeGrafter"/>
</dbReference>
<evidence type="ECO:0000313" key="17">
    <source>
        <dbReference type="EMBL" id="GAA94304.1"/>
    </source>
</evidence>
<dbReference type="InterPro" id="IPR013320">
    <property type="entry name" value="ConA-like_dom_sf"/>
</dbReference>
<dbReference type="Pfam" id="PF16420">
    <property type="entry name" value="ATG7_N"/>
    <property type="match status" value="1"/>
</dbReference>
<dbReference type="Gene3D" id="3.40.140.100">
    <property type="entry name" value="Ubiquitin-like modifier-activating enzyme ATG7 C-terminal domain"/>
    <property type="match status" value="1"/>
</dbReference>
<dbReference type="InterPro" id="IPR000594">
    <property type="entry name" value="ThiF_NAD_FAD-bd"/>
</dbReference>
<evidence type="ECO:0000259" key="15">
    <source>
        <dbReference type="Pfam" id="PF00899"/>
    </source>
</evidence>
<protein>
    <recommendedName>
        <fullName evidence="4">Ubiquitin-like modifier-activating enzyme ATG7</fullName>
    </recommendedName>
    <alternativeName>
        <fullName evidence="9 11">ATG12-activating enzyme E1 ATG7</fullName>
    </alternativeName>
    <alternativeName>
        <fullName evidence="10">Autophagy-related protein 7</fullName>
    </alternativeName>
    <alternativeName>
        <fullName evidence="5">Ubiquitin-like modifier-activating enzyme atg7</fullName>
    </alternativeName>
</protein>
<feature type="domain" description="THIF-type NAD/FAD binding fold" evidence="15">
    <location>
        <begin position="615"/>
        <end position="857"/>
    </location>
</feature>
<feature type="chain" id="PRO_5009955508" description="Ubiquitin-like modifier-activating enzyme ATG7" evidence="14">
    <location>
        <begin position="18"/>
        <end position="966"/>
    </location>
</feature>
<comment type="subcellular location">
    <subcellularLocation>
        <location evidence="1">Preautophagosomal structure</location>
    </subcellularLocation>
</comment>
<organism evidence="17 18">
    <name type="scientific">Mixia osmundae (strain CBS 9802 / IAM 14324 / JCM 22182 / KY 12970)</name>
    <dbReference type="NCBI Taxonomy" id="764103"/>
    <lineage>
        <taxon>Eukaryota</taxon>
        <taxon>Fungi</taxon>
        <taxon>Dikarya</taxon>
        <taxon>Basidiomycota</taxon>
        <taxon>Pucciniomycotina</taxon>
        <taxon>Mixiomycetes</taxon>
        <taxon>Mixiales</taxon>
        <taxon>Mixiaceae</taxon>
        <taxon>Mixia</taxon>
    </lineage>
</organism>
<feature type="domain" description="Ubiquitin-like modifier-activating enzyme Atg7 N-terminal" evidence="16">
    <location>
        <begin position="309"/>
        <end position="600"/>
    </location>
</feature>
<evidence type="ECO:0000256" key="9">
    <source>
        <dbReference type="ARBA" id="ARBA00029897"/>
    </source>
</evidence>
<dbReference type="InterPro" id="IPR045886">
    <property type="entry name" value="ThiF/MoeB/HesA"/>
</dbReference>
<dbReference type="STRING" id="764103.G7DUP4"/>
<dbReference type="Gene3D" id="3.40.140.70">
    <property type="entry name" value="Ubiquitin-like modifier-activating enzyme ATG7 N-terminal domain"/>
    <property type="match status" value="1"/>
</dbReference>
<dbReference type="Proteomes" id="UP000009131">
    <property type="component" value="Unassembled WGS sequence"/>
</dbReference>
<dbReference type="eggNOG" id="KOG2337">
    <property type="taxonomic scope" value="Eukaryota"/>
</dbReference>
<dbReference type="GO" id="GO:0032446">
    <property type="term" value="P:protein modification by small protein conjugation"/>
    <property type="evidence" value="ECO:0007669"/>
    <property type="project" value="TreeGrafter"/>
</dbReference>
<evidence type="ECO:0000256" key="8">
    <source>
        <dbReference type="ARBA" id="ARBA00023006"/>
    </source>
</evidence>
<dbReference type="GO" id="GO:0008810">
    <property type="term" value="F:cellulase activity"/>
    <property type="evidence" value="ECO:0007669"/>
    <property type="project" value="InterPro"/>
</dbReference>
<keyword evidence="13" id="KW-0119">Carbohydrate metabolism</keyword>
<keyword evidence="13" id="KW-0378">Hydrolase</keyword>
<gene>
    <name evidence="17" type="primary">Mo00953</name>
    <name evidence="17" type="ORF">E5Q_00953</name>
</gene>
<dbReference type="Pfam" id="PF01670">
    <property type="entry name" value="Glyco_hydro_12"/>
    <property type="match status" value="1"/>
</dbReference>
<evidence type="ECO:0000256" key="13">
    <source>
        <dbReference type="RuleBase" id="RU361163"/>
    </source>
</evidence>
<name>G7DUP4_MIXOS</name>
<dbReference type="InterPro" id="IPR013319">
    <property type="entry name" value="GH11/12"/>
</dbReference>
<dbReference type="InterPro" id="IPR006285">
    <property type="entry name" value="Atg7"/>
</dbReference>
<dbReference type="GO" id="GO:0000407">
    <property type="term" value="C:phagophore assembly site"/>
    <property type="evidence" value="ECO:0007669"/>
    <property type="project" value="UniProtKB-SubCell"/>
</dbReference>
<evidence type="ECO:0000256" key="2">
    <source>
        <dbReference type="ARBA" id="ARBA00005519"/>
    </source>
</evidence>
<evidence type="ECO:0000256" key="12">
    <source>
        <dbReference type="PIRSR" id="PIRSR606285-1"/>
    </source>
</evidence>
<keyword evidence="8" id="KW-0072">Autophagy</keyword>
<keyword evidence="7" id="KW-0653">Protein transport</keyword>
<sequence length="966" mass="103307">MRTVLLASLISATLVLARSKLHPRQISGVTAPLAGANGNALGLCSLQYKLQSNLFSGSLGGNQTVQGTGCHDGLLSYKTSWQNFPGPAPMSYANAQATAVGLSVGSITSMPLTWAFTFDAASSEASAVIALWLNTNATGQQADPTSKFNLVIVPTASQGYTPAGSRNGSVTALGSTWTVYTNSDPSVTYEVITLVAHSSVTDVTGDLVAVLSEAVTTLGVSKDLYIVTAAAGVQVQTGTGSFETKSFGVQLLTTTTCDSVDASLKAQSKLCTNSTPSTSISGNNGGQSSDAPHLSGARSAVLLALIALFWHELTRLKIEVLKLDDKPIDVWGTYTMGRRLLDKETSKAIPLRPSTELGSQSFSAGPPTQRQVQLRGTLKNFNTIEEFKSADKPALFAAYASQLWAACTTRPTSANSLNTFHVLTFSDLKKYKYYYWFCFPSFIAQPAWQCDSAYTTLDAEADHAHAQVMADWAAQSQEDSAACLLKSVQGRLVAGKLSEFGTFFDASDAPTVAFVDPSAHESALGWPARNVLTYLSEAFEARKVTVIALRAPASDGTPQSRTITVSRDAQASGQQPAAVGWEKNAAGKLGPRLADLGPMMDPTRLADQAIDLNLQLMRWRILPELDLEKIKTTKCLLLGAGTLGCYVSRSLLAWGVRTITLVDSSTVSFSNPVRQPLFEFKDCLEGGKPKAGAAADALKRIYPAVNATGIHMSIPMPGHPVPPKAVEDTRATVQKLERLIDEHDVIYLLMDSRESRWLPTMLGAAKGRLVMNAALGFDSFLVMRHGLPPADATKKPQSTGVNLDRLGCYYCMDLVAPIDSLTDRTLDQMCTVTRPGLAAIASATAVELMCSVLQHPQGAHALSDVPLPGQEAQQDTQSVLGLVPHQLRGMLGRFETLKITGQAYDKCTGCSQTIVNEYLKRGFEMVLDVCADGKALERMTGLDKLHAETEAAMESLDWDSDGASDM</sequence>
<evidence type="ECO:0000256" key="7">
    <source>
        <dbReference type="ARBA" id="ARBA00022927"/>
    </source>
</evidence>
<comment type="caution">
    <text evidence="17">The sequence shown here is derived from an EMBL/GenBank/DDBJ whole genome shotgun (WGS) entry which is preliminary data.</text>
</comment>
<evidence type="ECO:0000256" key="3">
    <source>
        <dbReference type="ARBA" id="ARBA00010931"/>
    </source>
</evidence>
<keyword evidence="18" id="KW-1185">Reference proteome</keyword>
<reference evidence="17 18" key="1">
    <citation type="journal article" date="2011" name="J. Gen. Appl. Microbiol.">
        <title>Draft genome sequencing of the enigmatic basidiomycete Mixia osmundae.</title>
        <authorList>
            <person name="Nishida H."/>
            <person name="Nagatsuka Y."/>
            <person name="Sugiyama J."/>
        </authorList>
    </citation>
    <scope>NUCLEOTIDE SEQUENCE [LARGE SCALE GENOMIC DNA]</scope>
    <source>
        <strain evidence="18">CBS 9802 / IAM 14324 / JCM 22182 / KY 12970</strain>
    </source>
</reference>
<dbReference type="GO" id="GO:0000422">
    <property type="term" value="P:autophagy of mitochondrion"/>
    <property type="evidence" value="ECO:0007669"/>
    <property type="project" value="TreeGrafter"/>
</dbReference>
<reference evidence="17 18" key="2">
    <citation type="journal article" date="2012" name="Open Biol.">
        <title>Characteristics of nucleosomes and linker DNA regions on the genome of the basidiomycete Mixia osmundae revealed by mono- and dinucleosome mapping.</title>
        <authorList>
            <person name="Nishida H."/>
            <person name="Kondo S."/>
            <person name="Matsumoto T."/>
            <person name="Suzuki Y."/>
            <person name="Yoshikawa H."/>
            <person name="Taylor T.D."/>
            <person name="Sugiyama J."/>
        </authorList>
    </citation>
    <scope>NUCLEOTIDE SEQUENCE [LARGE SCALE GENOMIC DNA]</scope>
    <source>
        <strain evidence="18">CBS 9802 / IAM 14324 / JCM 22182 / KY 12970</strain>
    </source>
</reference>
<evidence type="ECO:0000313" key="18">
    <source>
        <dbReference type="Proteomes" id="UP000009131"/>
    </source>
</evidence>
<keyword evidence="6" id="KW-0813">Transport</keyword>
<dbReference type="GO" id="GO:0000272">
    <property type="term" value="P:polysaccharide catabolic process"/>
    <property type="evidence" value="ECO:0007669"/>
    <property type="project" value="UniProtKB-KW"/>
</dbReference>
<evidence type="ECO:0000256" key="4">
    <source>
        <dbReference type="ARBA" id="ARBA00017647"/>
    </source>
</evidence>
<dbReference type="OrthoDB" id="338614at2759"/>
<evidence type="ECO:0000256" key="6">
    <source>
        <dbReference type="ARBA" id="ARBA00022448"/>
    </source>
</evidence>
<dbReference type="InterPro" id="IPR035985">
    <property type="entry name" value="Ubiquitin-activating_enz"/>
</dbReference>
<evidence type="ECO:0000256" key="1">
    <source>
        <dbReference type="ARBA" id="ARBA00004329"/>
    </source>
</evidence>
<dbReference type="InterPro" id="IPR042523">
    <property type="entry name" value="Atg7_N_2"/>
</dbReference>
<keyword evidence="13" id="KW-0624">Polysaccharide degradation</keyword>
<dbReference type="GO" id="GO:0006995">
    <property type="term" value="P:cellular response to nitrogen starvation"/>
    <property type="evidence" value="ECO:0007669"/>
    <property type="project" value="TreeGrafter"/>
</dbReference>
<dbReference type="InterPro" id="IPR032197">
    <property type="entry name" value="Atg7_N"/>
</dbReference>
<evidence type="ECO:0000256" key="10">
    <source>
        <dbReference type="ARBA" id="ARBA00030242"/>
    </source>
</evidence>